<evidence type="ECO:0000313" key="9">
    <source>
        <dbReference type="Proteomes" id="UP000233220"/>
    </source>
</evidence>
<feature type="region of interest" description="Disordered" evidence="6">
    <location>
        <begin position="1"/>
        <end position="37"/>
    </location>
</feature>
<dbReference type="GO" id="GO:0005886">
    <property type="term" value="C:plasma membrane"/>
    <property type="evidence" value="ECO:0007669"/>
    <property type="project" value="TreeGrafter"/>
</dbReference>
<dbReference type="Proteomes" id="UP000233220">
    <property type="component" value="Unplaced"/>
</dbReference>
<evidence type="ECO:0000256" key="7">
    <source>
        <dbReference type="SAM" id="Phobius"/>
    </source>
</evidence>
<evidence type="ECO:0000256" key="2">
    <source>
        <dbReference type="ARBA" id="ARBA00009565"/>
    </source>
</evidence>
<feature type="transmembrane region" description="Helical" evidence="7">
    <location>
        <begin position="122"/>
        <end position="150"/>
    </location>
</feature>
<keyword evidence="5 7" id="KW-0472">Membrane</keyword>
<evidence type="ECO:0000256" key="6">
    <source>
        <dbReference type="SAM" id="MobiDB-lite"/>
    </source>
</evidence>
<dbReference type="AlphaFoldDB" id="A0A2K6SBR9"/>
<comment type="subcellular location">
    <subcellularLocation>
        <location evidence="1">Membrane</location>
        <topology evidence="1">Multi-pass membrane protein</topology>
    </subcellularLocation>
</comment>
<protein>
    <submittedName>
        <fullName evidence="8">Membrane spanning 4-domains A12</fullName>
    </submittedName>
</protein>
<feature type="transmembrane region" description="Helical" evidence="7">
    <location>
        <begin position="201"/>
        <end position="225"/>
    </location>
</feature>
<organism evidence="8 9">
    <name type="scientific">Saimiri boliviensis boliviensis</name>
    <name type="common">Bolivian squirrel monkey</name>
    <dbReference type="NCBI Taxonomy" id="39432"/>
    <lineage>
        <taxon>Eukaryota</taxon>
        <taxon>Metazoa</taxon>
        <taxon>Chordata</taxon>
        <taxon>Craniata</taxon>
        <taxon>Vertebrata</taxon>
        <taxon>Euteleostomi</taxon>
        <taxon>Mammalia</taxon>
        <taxon>Eutheria</taxon>
        <taxon>Euarchontoglires</taxon>
        <taxon>Primates</taxon>
        <taxon>Haplorrhini</taxon>
        <taxon>Platyrrhini</taxon>
        <taxon>Cebidae</taxon>
        <taxon>Saimiriinae</taxon>
        <taxon>Saimiri</taxon>
    </lineage>
</organism>
<keyword evidence="9" id="KW-1185">Reference proteome</keyword>
<dbReference type="GeneTree" id="ENSGT00940000162443"/>
<accession>A0A2K6SBR9</accession>
<sequence>KMSSKPISHAGLHKTIPNPYPPSSFLAPGSQQPLGSINSENQAQDAQYAQPWFIRSPETSAGSQPGQGNTRMINSSMGMAVITFKEEAKALGVIQIMVGLMHLGFGIILGLISFLYKSNLSFLSLAFVGGYPFWGGLSFIISGSLSILAPKELSPLLLRSSLGMNIVSSIFAFIGMILLLVDMCINGEFYQDYWAVLSGKGISAMLMIFSLLEFFTACVTAHFAYQTITITITNMSVLAAPTVYANNPLTPVSPSAPPRYNDYSGYAPRY</sequence>
<evidence type="ECO:0000256" key="3">
    <source>
        <dbReference type="ARBA" id="ARBA00022692"/>
    </source>
</evidence>
<evidence type="ECO:0000256" key="4">
    <source>
        <dbReference type="ARBA" id="ARBA00022989"/>
    </source>
</evidence>
<dbReference type="PANTHER" id="PTHR23320:SF72">
    <property type="entry name" value="MEMBRANE-SPANNING 4-DOMAINS SUBFAMILY A MEMBER 12"/>
    <property type="match status" value="1"/>
</dbReference>
<dbReference type="PANTHER" id="PTHR23320">
    <property type="entry name" value="MEMBRANE-SPANNING 4-DOMAINS SUBFAMILY A MS4A -RELATED"/>
    <property type="match status" value="1"/>
</dbReference>
<feature type="transmembrane region" description="Helical" evidence="7">
    <location>
        <begin position="93"/>
        <end position="116"/>
    </location>
</feature>
<gene>
    <name evidence="8" type="primary">MS4A12</name>
</gene>
<evidence type="ECO:0000256" key="5">
    <source>
        <dbReference type="ARBA" id="ARBA00023136"/>
    </source>
</evidence>
<feature type="transmembrane region" description="Helical" evidence="7">
    <location>
        <begin position="162"/>
        <end position="181"/>
    </location>
</feature>
<dbReference type="STRING" id="39432.ENSSBOP00000004826"/>
<comment type="similarity">
    <text evidence="2">Belongs to the MS4A family.</text>
</comment>
<dbReference type="InterPro" id="IPR007237">
    <property type="entry name" value="CD20-like"/>
</dbReference>
<name>A0A2K6SBR9_SAIBB</name>
<reference evidence="8" key="2">
    <citation type="submission" date="2025-09" db="UniProtKB">
        <authorList>
            <consortium name="Ensembl"/>
        </authorList>
    </citation>
    <scope>IDENTIFICATION</scope>
</reference>
<reference evidence="8" key="1">
    <citation type="submission" date="2025-08" db="UniProtKB">
        <authorList>
            <consortium name="Ensembl"/>
        </authorList>
    </citation>
    <scope>IDENTIFICATION</scope>
</reference>
<dbReference type="InterPro" id="IPR030417">
    <property type="entry name" value="MS4A"/>
</dbReference>
<keyword evidence="4 7" id="KW-1133">Transmembrane helix</keyword>
<dbReference type="Pfam" id="PF04103">
    <property type="entry name" value="CD20"/>
    <property type="match status" value="1"/>
</dbReference>
<dbReference type="OMA" id="APWLDNI"/>
<proteinExistence type="inferred from homology"/>
<dbReference type="Ensembl" id="ENSSBOT00000021297.1">
    <property type="protein sequence ID" value="ENSSBOP00000004826.1"/>
    <property type="gene ID" value="ENSSBOG00000019083.1"/>
</dbReference>
<dbReference type="GO" id="GO:0007166">
    <property type="term" value="P:cell surface receptor signaling pathway"/>
    <property type="evidence" value="ECO:0007669"/>
    <property type="project" value="TreeGrafter"/>
</dbReference>
<evidence type="ECO:0000256" key="1">
    <source>
        <dbReference type="ARBA" id="ARBA00004141"/>
    </source>
</evidence>
<keyword evidence="3 7" id="KW-0812">Transmembrane</keyword>
<evidence type="ECO:0000313" key="8">
    <source>
        <dbReference type="Ensembl" id="ENSSBOP00000004826.1"/>
    </source>
</evidence>